<evidence type="ECO:0000256" key="3">
    <source>
        <dbReference type="ARBA" id="ARBA00023002"/>
    </source>
</evidence>
<evidence type="ECO:0000259" key="6">
    <source>
        <dbReference type="Pfam" id="PF00394"/>
    </source>
</evidence>
<dbReference type="GO" id="GO:0016491">
    <property type="term" value="F:oxidoreductase activity"/>
    <property type="evidence" value="ECO:0007669"/>
    <property type="project" value="UniProtKB-KW"/>
</dbReference>
<dbReference type="Pfam" id="PF07732">
    <property type="entry name" value="Cu-oxidase_3"/>
    <property type="match status" value="1"/>
</dbReference>
<dbReference type="GO" id="GO:0042597">
    <property type="term" value="C:periplasmic space"/>
    <property type="evidence" value="ECO:0007669"/>
    <property type="project" value="UniProtKB-SubCell"/>
</dbReference>
<proteinExistence type="predicted"/>
<dbReference type="InterPro" id="IPR006311">
    <property type="entry name" value="TAT_signal"/>
</dbReference>
<dbReference type="InterPro" id="IPR034282">
    <property type="entry name" value="CuRO_2_CopA"/>
</dbReference>
<dbReference type="PROSITE" id="PS00079">
    <property type="entry name" value="MULTICOPPER_OXIDASE1"/>
    <property type="match status" value="2"/>
</dbReference>
<dbReference type="CDD" id="cd13848">
    <property type="entry name" value="CuRO_1_CopA"/>
    <property type="match status" value="1"/>
</dbReference>
<accession>A0A246WU56</accession>
<dbReference type="Pfam" id="PF00394">
    <property type="entry name" value="Cu-oxidase"/>
    <property type="match status" value="1"/>
</dbReference>
<dbReference type="NCBIfam" id="TIGR01480">
    <property type="entry name" value="copper_res_A"/>
    <property type="match status" value="1"/>
</dbReference>
<reference evidence="9 10" key="1">
    <citation type="submission" date="2017-06" db="EMBL/GenBank/DDBJ databases">
        <title>Herbaspirillum phytohormonus sp. nov., isolated from the root nodule of Robinia pseudoacacia in lead-zinc mine.</title>
        <authorList>
            <person name="Fan M."/>
            <person name="Lin Y."/>
        </authorList>
    </citation>
    <scope>NUCLEOTIDE SEQUENCE [LARGE SCALE GENOMIC DNA]</scope>
    <source>
        <strain evidence="9 10">HZ10</strain>
    </source>
</reference>
<dbReference type="CDD" id="cd13896">
    <property type="entry name" value="CuRO_3_CopA"/>
    <property type="match status" value="1"/>
</dbReference>
<dbReference type="Pfam" id="PF07731">
    <property type="entry name" value="Cu-oxidase_2"/>
    <property type="match status" value="1"/>
</dbReference>
<dbReference type="CDD" id="cd13874">
    <property type="entry name" value="CuRO_2_CopA"/>
    <property type="match status" value="1"/>
</dbReference>
<evidence type="ECO:0000256" key="1">
    <source>
        <dbReference type="ARBA" id="ARBA00004418"/>
    </source>
</evidence>
<dbReference type="PROSITE" id="PS00080">
    <property type="entry name" value="MULTICOPPER_OXIDASE2"/>
    <property type="match status" value="1"/>
</dbReference>
<dbReference type="InterPro" id="IPR045087">
    <property type="entry name" value="Cu-oxidase_fam"/>
</dbReference>
<dbReference type="InterPro" id="IPR033138">
    <property type="entry name" value="Cu_oxidase_CS"/>
</dbReference>
<dbReference type="InterPro" id="IPR001117">
    <property type="entry name" value="Cu-oxidase_2nd"/>
</dbReference>
<dbReference type="RefSeq" id="WP_061286755.1">
    <property type="nucleotide sequence ID" value="NZ_NJGU01000001.1"/>
</dbReference>
<keyword evidence="2" id="KW-0479">Metal-binding</keyword>
<dbReference type="Proteomes" id="UP000197596">
    <property type="component" value="Unassembled WGS sequence"/>
</dbReference>
<feature type="domain" description="Plastocyanin-like" evidence="7">
    <location>
        <begin position="512"/>
        <end position="626"/>
    </location>
</feature>
<dbReference type="InterPro" id="IPR034284">
    <property type="entry name" value="CuRO_1_CopA"/>
</dbReference>
<feature type="compositionally biased region" description="Low complexity" evidence="5">
    <location>
        <begin position="409"/>
        <end position="424"/>
    </location>
</feature>
<dbReference type="InterPro" id="IPR034279">
    <property type="entry name" value="CuRO_3_CopA"/>
</dbReference>
<dbReference type="GO" id="GO:0005507">
    <property type="term" value="F:copper ion binding"/>
    <property type="evidence" value="ECO:0007669"/>
    <property type="project" value="InterPro"/>
</dbReference>
<feature type="domain" description="Plastocyanin-like" evidence="8">
    <location>
        <begin position="62"/>
        <end position="171"/>
    </location>
</feature>
<dbReference type="AlphaFoldDB" id="A0A246WU56"/>
<dbReference type="InterPro" id="IPR019546">
    <property type="entry name" value="TAT_signal_bac_arc"/>
</dbReference>
<evidence type="ECO:0000313" key="9">
    <source>
        <dbReference type="EMBL" id="OWY30600.1"/>
    </source>
</evidence>
<dbReference type="InterPro" id="IPR002355">
    <property type="entry name" value="Cu_oxidase_Cu_BS"/>
</dbReference>
<dbReference type="EMBL" id="NJGU01000001">
    <property type="protein sequence ID" value="OWY30600.1"/>
    <property type="molecule type" value="Genomic_DNA"/>
</dbReference>
<dbReference type="InterPro" id="IPR006376">
    <property type="entry name" value="Cu-R_CopA"/>
</dbReference>
<dbReference type="PROSITE" id="PS51318">
    <property type="entry name" value="TAT"/>
    <property type="match status" value="1"/>
</dbReference>
<evidence type="ECO:0000256" key="2">
    <source>
        <dbReference type="ARBA" id="ARBA00022723"/>
    </source>
</evidence>
<sequence length="627" mass="68697">MSNSSSPLNSRRRFVKGLAAGGVLLGLSSRAMQSMAQVAENPASPSAAPILTGNVFDLVIAESPVNFTGKQTVATTINGSLPGPTLRWKEGEMVTINVTNKLREHTSIHWHGIILPFQMDGVPGISFAGIAPGETFTYKFKVKQSGTYWYHSHSGMQEQTGMYGAIVIDPADAGKKLADREHVILFSDWMDENPMSVLSKLKKQGDFYNLNRLTAGDFVRDARKAGVKAAMDNRAMWNEMRMNPTDLGDLSAAALTYLANGVTPAGNWTALFKPGEKVRLRCINGSGNTFYDVRIPGLKLKVVQVDGVDIEPVSVDEFRFGPGETCDVVVEPKDDAYTVFAQSMERTGYARGTLATRAGLTAPVPAVDKPEWLSMGDMMGDMSSMSGMDHGAMGHMNHGAMAGMSSMSGMDSMSSMDSMDSMESMDGKTGVQPMQGMDHSQHQMAPANPLKVPSKKARHAKTEYGPSTDARVDSARTNLDDPGVGLRNNGRRVLTLADMHTIGGPLDNRGAEREVELHLTGNMERYAWSLDGLEFGKSTPIHFRYGERLRVILHNDSMMTHPMHLHGLWSELETPNGDFLARRHTIPVQPAQRISFLVTADALGRWAWHCHLMYHMDMGMFREVVVS</sequence>
<keyword evidence="4" id="KW-0186">Copper</keyword>
<dbReference type="PANTHER" id="PTHR11709">
    <property type="entry name" value="MULTI-COPPER OXIDASE"/>
    <property type="match status" value="1"/>
</dbReference>
<dbReference type="InterPro" id="IPR011707">
    <property type="entry name" value="Cu-oxidase-like_N"/>
</dbReference>
<organism evidence="9 10">
    <name type="scientific">Herbaspirillum robiniae</name>
    <dbReference type="NCBI Taxonomy" id="2014887"/>
    <lineage>
        <taxon>Bacteria</taxon>
        <taxon>Pseudomonadati</taxon>
        <taxon>Pseudomonadota</taxon>
        <taxon>Betaproteobacteria</taxon>
        <taxon>Burkholderiales</taxon>
        <taxon>Oxalobacteraceae</taxon>
        <taxon>Herbaspirillum</taxon>
    </lineage>
</organism>
<dbReference type="NCBIfam" id="TIGR01409">
    <property type="entry name" value="TAT_signal_seq"/>
    <property type="match status" value="1"/>
</dbReference>
<evidence type="ECO:0000256" key="5">
    <source>
        <dbReference type="SAM" id="MobiDB-lite"/>
    </source>
</evidence>
<feature type="domain" description="Plastocyanin-like" evidence="6">
    <location>
        <begin position="181"/>
        <end position="354"/>
    </location>
</feature>
<name>A0A246WU56_9BURK</name>
<keyword evidence="3" id="KW-0560">Oxidoreductase</keyword>
<protein>
    <submittedName>
        <fullName evidence="9">Copper resistance protein CopA</fullName>
    </submittedName>
</protein>
<dbReference type="SUPFAM" id="SSF49503">
    <property type="entry name" value="Cupredoxins"/>
    <property type="match status" value="3"/>
</dbReference>
<dbReference type="InterPro" id="IPR008972">
    <property type="entry name" value="Cupredoxin"/>
</dbReference>
<gene>
    <name evidence="9" type="ORF">CEJ42_00485</name>
</gene>
<dbReference type="InterPro" id="IPR011706">
    <property type="entry name" value="Cu-oxidase_C"/>
</dbReference>
<feature type="region of interest" description="Disordered" evidence="5">
    <location>
        <begin position="409"/>
        <end position="486"/>
    </location>
</feature>
<evidence type="ECO:0000259" key="8">
    <source>
        <dbReference type="Pfam" id="PF07732"/>
    </source>
</evidence>
<comment type="caution">
    <text evidence="9">The sequence shown here is derived from an EMBL/GenBank/DDBJ whole genome shotgun (WGS) entry which is preliminary data.</text>
</comment>
<evidence type="ECO:0000256" key="4">
    <source>
        <dbReference type="ARBA" id="ARBA00023008"/>
    </source>
</evidence>
<dbReference type="PANTHER" id="PTHR11709:SF394">
    <property type="entry name" value="FI03373P-RELATED"/>
    <property type="match status" value="1"/>
</dbReference>
<comment type="subcellular location">
    <subcellularLocation>
        <location evidence="1">Periplasm</location>
    </subcellularLocation>
</comment>
<dbReference type="Gene3D" id="2.60.40.420">
    <property type="entry name" value="Cupredoxins - blue copper proteins"/>
    <property type="match status" value="3"/>
</dbReference>
<evidence type="ECO:0000313" key="10">
    <source>
        <dbReference type="Proteomes" id="UP000197596"/>
    </source>
</evidence>
<evidence type="ECO:0000259" key="7">
    <source>
        <dbReference type="Pfam" id="PF07731"/>
    </source>
</evidence>